<dbReference type="GO" id="GO:0009506">
    <property type="term" value="C:plasmodesma"/>
    <property type="evidence" value="ECO:0007669"/>
    <property type="project" value="TreeGrafter"/>
</dbReference>
<accession>A0A8X7Y295</accession>
<dbReference type="PANTHER" id="PTHR33136:SF4">
    <property type="entry name" value="PROTEIN RALF-LIKE 32"/>
    <property type="match status" value="1"/>
</dbReference>
<dbReference type="Pfam" id="PF05498">
    <property type="entry name" value="RALF"/>
    <property type="match status" value="2"/>
</dbReference>
<dbReference type="PANTHER" id="PTHR33136">
    <property type="entry name" value="RAPID ALKALINIZATION FACTOR-LIKE"/>
    <property type="match status" value="1"/>
</dbReference>
<keyword evidence="3" id="KW-0964">Secreted</keyword>
<sequence length="260" mass="28497">MEPKRKRSYSSQRLLAALLIILVLSSQFRVAAMQASTENVHCSGSVVEFSGQMAEGGLSMESETSRRTVRAIKFITPGALRPDAPICAKVTRGEPYSNNCLPPPSNSYTRGCNNYYSFAITRKTISGIGFLDTKQLLKSSTSTFAIIGSDMAALKIEILQDSINLLIIAQLSDRVSSKTNECNGSIAECSEEYEFLMPSDISKRFLEEKRKYISPRALKPNRPVCNGGASGQSYSSSCLPPPSNPPSRGCSKYYRCRSDN</sequence>
<dbReference type="GO" id="GO:0005179">
    <property type="term" value="F:hormone activity"/>
    <property type="evidence" value="ECO:0007669"/>
    <property type="project" value="UniProtKB-KW"/>
</dbReference>
<evidence type="ECO:0000256" key="3">
    <source>
        <dbReference type="ARBA" id="ARBA00022525"/>
    </source>
</evidence>
<evidence type="ECO:0000256" key="1">
    <source>
        <dbReference type="ARBA" id="ARBA00004613"/>
    </source>
</evidence>
<keyword evidence="6" id="KW-1015">Disulfide bond</keyword>
<dbReference type="GO" id="GO:0040008">
    <property type="term" value="P:regulation of growth"/>
    <property type="evidence" value="ECO:0007669"/>
    <property type="project" value="UniProtKB-ARBA"/>
</dbReference>
<dbReference type="EMBL" id="JAAWWB010000034">
    <property type="protein sequence ID" value="KAG6741567.1"/>
    <property type="molecule type" value="Genomic_DNA"/>
</dbReference>
<comment type="subcellular location">
    <subcellularLocation>
        <location evidence="1">Secreted</location>
    </subcellularLocation>
</comment>
<comment type="caution">
    <text evidence="9">The sequence shown here is derived from an EMBL/GenBank/DDBJ whole genome shotgun (WGS) entry which is preliminary data.</text>
</comment>
<evidence type="ECO:0000256" key="7">
    <source>
        <dbReference type="SAM" id="MobiDB-lite"/>
    </source>
</evidence>
<feature type="signal peptide" evidence="8">
    <location>
        <begin position="1"/>
        <end position="25"/>
    </location>
</feature>
<keyword evidence="10" id="KW-1185">Reference proteome</keyword>
<evidence type="ECO:0000313" key="9">
    <source>
        <dbReference type="EMBL" id="KAG6741567.1"/>
    </source>
</evidence>
<organism evidence="9 10">
    <name type="scientific">Populus tomentosa</name>
    <name type="common">Chinese white poplar</name>
    <dbReference type="NCBI Taxonomy" id="118781"/>
    <lineage>
        <taxon>Eukaryota</taxon>
        <taxon>Viridiplantae</taxon>
        <taxon>Streptophyta</taxon>
        <taxon>Embryophyta</taxon>
        <taxon>Tracheophyta</taxon>
        <taxon>Spermatophyta</taxon>
        <taxon>Magnoliopsida</taxon>
        <taxon>eudicotyledons</taxon>
        <taxon>Gunneridae</taxon>
        <taxon>Pentapetalae</taxon>
        <taxon>rosids</taxon>
        <taxon>fabids</taxon>
        <taxon>Malpighiales</taxon>
        <taxon>Salicaceae</taxon>
        <taxon>Saliceae</taxon>
        <taxon>Populus</taxon>
    </lineage>
</organism>
<evidence type="ECO:0000256" key="8">
    <source>
        <dbReference type="SAM" id="SignalP"/>
    </source>
</evidence>
<dbReference type="AlphaFoldDB" id="A0A8X7Y295"/>
<gene>
    <name evidence="9" type="ORF">POTOM_054831</name>
</gene>
<proteinExistence type="inferred from homology"/>
<protein>
    <recommendedName>
        <fullName evidence="11">Protein RALF-like 32</fullName>
    </recommendedName>
</protein>
<feature type="chain" id="PRO_5036466411" description="Protein RALF-like 32" evidence="8">
    <location>
        <begin position="26"/>
        <end position="260"/>
    </location>
</feature>
<evidence type="ECO:0000256" key="2">
    <source>
        <dbReference type="ARBA" id="ARBA00009178"/>
    </source>
</evidence>
<dbReference type="GO" id="GO:0005576">
    <property type="term" value="C:extracellular region"/>
    <property type="evidence" value="ECO:0007669"/>
    <property type="project" value="UniProtKB-SubCell"/>
</dbReference>
<evidence type="ECO:0000256" key="5">
    <source>
        <dbReference type="ARBA" id="ARBA00022729"/>
    </source>
</evidence>
<dbReference type="Proteomes" id="UP000886885">
    <property type="component" value="Chromosome 17D"/>
</dbReference>
<evidence type="ECO:0008006" key="11">
    <source>
        <dbReference type="Google" id="ProtNLM"/>
    </source>
</evidence>
<evidence type="ECO:0000256" key="4">
    <source>
        <dbReference type="ARBA" id="ARBA00022702"/>
    </source>
</evidence>
<dbReference type="GO" id="GO:0019722">
    <property type="term" value="P:calcium-mediated signaling"/>
    <property type="evidence" value="ECO:0007669"/>
    <property type="project" value="TreeGrafter"/>
</dbReference>
<evidence type="ECO:0000313" key="10">
    <source>
        <dbReference type="Proteomes" id="UP000886885"/>
    </source>
</evidence>
<reference evidence="9" key="1">
    <citation type="journal article" date="2020" name="bioRxiv">
        <title>Hybrid origin of Populus tomentosa Carr. identified through genome sequencing and phylogenomic analysis.</title>
        <authorList>
            <person name="An X."/>
            <person name="Gao K."/>
            <person name="Chen Z."/>
            <person name="Li J."/>
            <person name="Yang X."/>
            <person name="Yang X."/>
            <person name="Zhou J."/>
            <person name="Guo T."/>
            <person name="Zhao T."/>
            <person name="Huang S."/>
            <person name="Miao D."/>
            <person name="Khan W.U."/>
            <person name="Rao P."/>
            <person name="Ye M."/>
            <person name="Lei B."/>
            <person name="Liao W."/>
            <person name="Wang J."/>
            <person name="Ji L."/>
            <person name="Li Y."/>
            <person name="Guo B."/>
            <person name="Mustafa N.S."/>
            <person name="Li S."/>
            <person name="Yun Q."/>
            <person name="Keller S.R."/>
            <person name="Mao J."/>
            <person name="Zhang R."/>
            <person name="Strauss S.H."/>
        </authorList>
    </citation>
    <scope>NUCLEOTIDE SEQUENCE</scope>
    <source>
        <strain evidence="9">GM15</strain>
        <tissue evidence="9">Leaf</tissue>
    </source>
</reference>
<keyword evidence="5 8" id="KW-0732">Signal</keyword>
<feature type="region of interest" description="Disordered" evidence="7">
    <location>
        <begin position="219"/>
        <end position="250"/>
    </location>
</feature>
<keyword evidence="4" id="KW-0372">Hormone</keyword>
<evidence type="ECO:0000256" key="6">
    <source>
        <dbReference type="ARBA" id="ARBA00023157"/>
    </source>
</evidence>
<dbReference type="InterPro" id="IPR008801">
    <property type="entry name" value="RALF"/>
</dbReference>
<name>A0A8X7Y295_POPTO</name>
<comment type="similarity">
    <text evidence="2">Belongs to the plant rapid alkalinization factor (RALF) family.</text>
</comment>
<dbReference type="OrthoDB" id="1921542at2759"/>